<organism evidence="2 3">
    <name type="scientific">Leersia perrieri</name>
    <dbReference type="NCBI Taxonomy" id="77586"/>
    <lineage>
        <taxon>Eukaryota</taxon>
        <taxon>Viridiplantae</taxon>
        <taxon>Streptophyta</taxon>
        <taxon>Embryophyta</taxon>
        <taxon>Tracheophyta</taxon>
        <taxon>Spermatophyta</taxon>
        <taxon>Magnoliopsida</taxon>
        <taxon>Liliopsida</taxon>
        <taxon>Poales</taxon>
        <taxon>Poaceae</taxon>
        <taxon>BOP clade</taxon>
        <taxon>Oryzoideae</taxon>
        <taxon>Oryzeae</taxon>
        <taxon>Oryzinae</taxon>
        <taxon>Leersia</taxon>
    </lineage>
</organism>
<keyword evidence="3" id="KW-1185">Reference proteome</keyword>
<dbReference type="SMART" id="SM00256">
    <property type="entry name" value="FBOX"/>
    <property type="match status" value="1"/>
</dbReference>
<dbReference type="Proteomes" id="UP000032180">
    <property type="component" value="Chromosome 2"/>
</dbReference>
<protein>
    <recommendedName>
        <fullName evidence="1">F-box domain-containing protein</fullName>
    </recommendedName>
</protein>
<dbReference type="eggNOG" id="ENOG502R3XY">
    <property type="taxonomic scope" value="Eukaryota"/>
</dbReference>
<dbReference type="InterPro" id="IPR001810">
    <property type="entry name" value="F-box_dom"/>
</dbReference>
<feature type="domain" description="F-box" evidence="1">
    <location>
        <begin position="5"/>
        <end position="45"/>
    </location>
</feature>
<sequence length="398" mass="45588">MDVALPDDLLANILSRLPPCSLAVSRCVRKNWCSLIDGRRLLRADLLSLRLDAFFFRSQLGLVTHPYFFSPPLETRRISGRLDFIDGTNYLEYLLIGDHCNGLLLFDDLVANPATRQLVHIPESPLPPLSPWWTHLRMDYCLVYDPMAVSPHHFEIFCVPLYPDLDSNSDDGRMLSGLLPLPSTCTTLVFSSRRWRWEKRSFVREGGGDQHAGETTADLRFHPGPFQRPAVYSKGAIYVHCKNNSLMRITLSNDKYQMIESPVSNDNVWLLNGSSSCGGPIEWVLKTNANLEAVMDNFPPNCDCDKSFSTPWIVFNYVTKEARQKAHNAEELEWDFENGIILETNGEAKENYHNIIFFLGFHPYKEIAFFWVPHSRAVSYHLNTSKVQDRVGFLRTRN</sequence>
<evidence type="ECO:0000259" key="1">
    <source>
        <dbReference type="SMART" id="SM00256"/>
    </source>
</evidence>
<dbReference type="AlphaFoldDB" id="A0A0D9VC90"/>
<dbReference type="PANTHER" id="PTHR34591">
    <property type="entry name" value="OS03G0653100 PROTEIN-RELATED"/>
    <property type="match status" value="1"/>
</dbReference>
<dbReference type="PANTHER" id="PTHR34591:SF23">
    <property type="entry name" value="F-BOX DOMAIN-CONTAINING PROTEIN"/>
    <property type="match status" value="1"/>
</dbReference>
<dbReference type="EnsemblPlants" id="LPERR02G03360.1">
    <property type="protein sequence ID" value="LPERR02G03360.1"/>
    <property type="gene ID" value="LPERR02G03360"/>
</dbReference>
<dbReference type="STRING" id="77586.A0A0D9VC90"/>
<reference evidence="2 3" key="1">
    <citation type="submission" date="2012-08" db="EMBL/GenBank/DDBJ databases">
        <title>Oryza genome evolution.</title>
        <authorList>
            <person name="Wing R.A."/>
        </authorList>
    </citation>
    <scope>NUCLEOTIDE SEQUENCE</scope>
</reference>
<dbReference type="SUPFAM" id="SSF81383">
    <property type="entry name" value="F-box domain"/>
    <property type="match status" value="1"/>
</dbReference>
<accession>A0A0D9VC90</accession>
<dbReference type="InterPro" id="IPR036047">
    <property type="entry name" value="F-box-like_dom_sf"/>
</dbReference>
<evidence type="ECO:0000313" key="2">
    <source>
        <dbReference type="EnsemblPlants" id="LPERR02G03360.1"/>
    </source>
</evidence>
<name>A0A0D9VC90_9ORYZ</name>
<evidence type="ECO:0000313" key="3">
    <source>
        <dbReference type="Proteomes" id="UP000032180"/>
    </source>
</evidence>
<dbReference type="HOGENOM" id="CLU_030606_0_0_1"/>
<reference evidence="2" key="3">
    <citation type="submission" date="2015-04" db="UniProtKB">
        <authorList>
            <consortium name="EnsemblPlants"/>
        </authorList>
    </citation>
    <scope>IDENTIFICATION</scope>
</reference>
<dbReference type="Gramene" id="LPERR02G03360.1">
    <property type="protein sequence ID" value="LPERR02G03360.1"/>
    <property type="gene ID" value="LPERR02G03360"/>
</dbReference>
<proteinExistence type="predicted"/>
<reference evidence="3" key="2">
    <citation type="submission" date="2013-12" db="EMBL/GenBank/DDBJ databases">
        <authorList>
            <person name="Yu Y."/>
            <person name="Lee S."/>
            <person name="de Baynast K."/>
            <person name="Wissotski M."/>
            <person name="Liu L."/>
            <person name="Talag J."/>
            <person name="Goicoechea J."/>
            <person name="Angelova A."/>
            <person name="Jetty R."/>
            <person name="Kudrna D."/>
            <person name="Golser W."/>
            <person name="Rivera L."/>
            <person name="Zhang J."/>
            <person name="Wing R."/>
        </authorList>
    </citation>
    <scope>NUCLEOTIDE SEQUENCE</scope>
</reference>
<dbReference type="Pfam" id="PF00646">
    <property type="entry name" value="F-box"/>
    <property type="match status" value="1"/>
</dbReference>